<protein>
    <submittedName>
        <fullName evidence="2">Uncharacterized protein</fullName>
    </submittedName>
</protein>
<name>A0ABT4TP22_9ACTN</name>
<organism evidence="2 3">
    <name type="scientific">Nocardiopsis suaedae</name>
    <dbReference type="NCBI Taxonomy" id="3018444"/>
    <lineage>
        <taxon>Bacteria</taxon>
        <taxon>Bacillati</taxon>
        <taxon>Actinomycetota</taxon>
        <taxon>Actinomycetes</taxon>
        <taxon>Streptosporangiales</taxon>
        <taxon>Nocardiopsidaceae</taxon>
        <taxon>Nocardiopsis</taxon>
    </lineage>
</organism>
<keyword evidence="1" id="KW-0812">Transmembrane</keyword>
<feature type="transmembrane region" description="Helical" evidence="1">
    <location>
        <begin position="22"/>
        <end position="41"/>
    </location>
</feature>
<evidence type="ECO:0000313" key="2">
    <source>
        <dbReference type="EMBL" id="MDA2806136.1"/>
    </source>
</evidence>
<reference evidence="2" key="1">
    <citation type="submission" date="2023-01" db="EMBL/GenBank/DDBJ databases">
        <title>Draft genome sequence of Nocardiopsis sp. LSu2-4 isolated from halophytes.</title>
        <authorList>
            <person name="Duangmal K."/>
            <person name="Chantavorakit T."/>
        </authorList>
    </citation>
    <scope>NUCLEOTIDE SEQUENCE</scope>
    <source>
        <strain evidence="2">LSu2-4</strain>
    </source>
</reference>
<keyword evidence="3" id="KW-1185">Reference proteome</keyword>
<keyword evidence="1" id="KW-1133">Transmembrane helix</keyword>
<dbReference type="RefSeq" id="WP_270678781.1">
    <property type="nucleotide sequence ID" value="NZ_JAQFWP010000030.1"/>
</dbReference>
<comment type="caution">
    <text evidence="2">The sequence shown here is derived from an EMBL/GenBank/DDBJ whole genome shotgun (WGS) entry which is preliminary data.</text>
</comment>
<sequence>MDLTTPPDPPSQEETTMPADRLAPLLLFHLILLTAVCVQAWT</sequence>
<dbReference type="EMBL" id="JAQFWP010000030">
    <property type="protein sequence ID" value="MDA2806136.1"/>
    <property type="molecule type" value="Genomic_DNA"/>
</dbReference>
<evidence type="ECO:0000256" key="1">
    <source>
        <dbReference type="SAM" id="Phobius"/>
    </source>
</evidence>
<accession>A0ABT4TP22</accession>
<gene>
    <name evidence="2" type="ORF">O4U47_16610</name>
</gene>
<proteinExistence type="predicted"/>
<keyword evidence="1" id="KW-0472">Membrane</keyword>
<dbReference type="Proteomes" id="UP001165685">
    <property type="component" value="Unassembled WGS sequence"/>
</dbReference>
<evidence type="ECO:0000313" key="3">
    <source>
        <dbReference type="Proteomes" id="UP001165685"/>
    </source>
</evidence>